<dbReference type="EMBL" id="CAJNOH010002004">
    <property type="protein sequence ID" value="CAF1266162.1"/>
    <property type="molecule type" value="Genomic_DNA"/>
</dbReference>
<dbReference type="EMBL" id="CAJNOL010003088">
    <property type="protein sequence ID" value="CAF1545822.1"/>
    <property type="molecule type" value="Genomic_DNA"/>
</dbReference>
<comment type="caution">
    <text evidence="4">The sequence shown here is derived from an EMBL/GenBank/DDBJ whole genome shotgun (WGS) entry which is preliminary data.</text>
</comment>
<keyword evidence="1" id="KW-0472">Membrane</keyword>
<dbReference type="EMBL" id="CAJNOL010003089">
    <property type="protein sequence ID" value="CAF1545859.1"/>
    <property type="molecule type" value="Genomic_DNA"/>
</dbReference>
<dbReference type="Proteomes" id="UP000663854">
    <property type="component" value="Unassembled WGS sequence"/>
</dbReference>
<evidence type="ECO:0000313" key="3">
    <source>
        <dbReference type="EMBL" id="CAF1266200.1"/>
    </source>
</evidence>
<evidence type="ECO:0000313" key="4">
    <source>
        <dbReference type="EMBL" id="CAF1545822.1"/>
    </source>
</evidence>
<reference evidence="4" key="1">
    <citation type="submission" date="2021-02" db="EMBL/GenBank/DDBJ databases">
        <authorList>
            <person name="Nowell W R."/>
        </authorList>
    </citation>
    <scope>NUCLEOTIDE SEQUENCE</scope>
</reference>
<gene>
    <name evidence="4" type="ORF">JXQ802_LOCUS43272</name>
    <name evidence="5" type="ORF">JXQ802_LOCUS43274</name>
    <name evidence="2" type="ORF">PYM288_LOCUS28137</name>
    <name evidence="3" type="ORF">PYM288_LOCUS28139</name>
</gene>
<evidence type="ECO:0000313" key="2">
    <source>
        <dbReference type="EMBL" id="CAF1266162.1"/>
    </source>
</evidence>
<accession>A0A815WK83</accession>
<protein>
    <submittedName>
        <fullName evidence="4">Uncharacterized protein</fullName>
    </submittedName>
</protein>
<evidence type="ECO:0000256" key="1">
    <source>
        <dbReference type="SAM" id="Phobius"/>
    </source>
</evidence>
<name>A0A815WK83_9BILA</name>
<dbReference type="EMBL" id="CAJNOH010002005">
    <property type="protein sequence ID" value="CAF1266200.1"/>
    <property type="molecule type" value="Genomic_DNA"/>
</dbReference>
<organism evidence="4 6">
    <name type="scientific">Rotaria sordida</name>
    <dbReference type="NCBI Taxonomy" id="392033"/>
    <lineage>
        <taxon>Eukaryota</taxon>
        <taxon>Metazoa</taxon>
        <taxon>Spiralia</taxon>
        <taxon>Gnathifera</taxon>
        <taxon>Rotifera</taxon>
        <taxon>Eurotatoria</taxon>
        <taxon>Bdelloidea</taxon>
        <taxon>Philodinida</taxon>
        <taxon>Philodinidae</taxon>
        <taxon>Rotaria</taxon>
    </lineage>
</organism>
<sequence length="108" mass="11529">MKYGRQLRPSPVSPSIRQEVNVQLDTIKTIPSETKSPGSSLQCMTALKIFAITFFGTATAVAIAMGLSVIFQNSSSTIAATRETTTTIVGITSTAATTTIMTSRYSFE</sequence>
<dbReference type="AlphaFoldDB" id="A0A815WK83"/>
<keyword evidence="1" id="KW-0812">Transmembrane</keyword>
<proteinExistence type="predicted"/>
<evidence type="ECO:0000313" key="5">
    <source>
        <dbReference type="EMBL" id="CAF1545859.1"/>
    </source>
</evidence>
<evidence type="ECO:0000313" key="6">
    <source>
        <dbReference type="Proteomes" id="UP000663870"/>
    </source>
</evidence>
<keyword evidence="6" id="KW-1185">Reference proteome</keyword>
<feature type="transmembrane region" description="Helical" evidence="1">
    <location>
        <begin position="49"/>
        <end position="71"/>
    </location>
</feature>
<keyword evidence="1" id="KW-1133">Transmembrane helix</keyword>
<dbReference type="Proteomes" id="UP000663870">
    <property type="component" value="Unassembled WGS sequence"/>
</dbReference>